<dbReference type="Pfam" id="PF16113">
    <property type="entry name" value="ECH_2"/>
    <property type="match status" value="1"/>
</dbReference>
<dbReference type="CDD" id="cd06558">
    <property type="entry name" value="crotonase-like"/>
    <property type="match status" value="1"/>
</dbReference>
<name>A0ABX7QTX1_9GAMM</name>
<dbReference type="RefSeq" id="WP_207356133.1">
    <property type="nucleotide sequence ID" value="NZ_CP071503.1"/>
</dbReference>
<accession>A0ABX7QTX1</accession>
<dbReference type="PANTHER" id="PTHR43176">
    <property type="entry name" value="3-HYDROXYISOBUTYRYL-COA HYDROLASE-RELATED"/>
    <property type="match status" value="1"/>
</dbReference>
<dbReference type="SUPFAM" id="SSF52096">
    <property type="entry name" value="ClpP/crotonase"/>
    <property type="match status" value="1"/>
</dbReference>
<comment type="catalytic activity">
    <reaction evidence="1">
        <text>3-hydroxy-2-methylpropanoyl-CoA + H2O = 3-hydroxy-2-methylpropanoate + CoA + H(+)</text>
        <dbReference type="Rhea" id="RHEA:20888"/>
        <dbReference type="ChEBI" id="CHEBI:11805"/>
        <dbReference type="ChEBI" id="CHEBI:15377"/>
        <dbReference type="ChEBI" id="CHEBI:15378"/>
        <dbReference type="ChEBI" id="CHEBI:57287"/>
        <dbReference type="ChEBI" id="CHEBI:57340"/>
        <dbReference type="EC" id="3.1.2.4"/>
    </reaction>
</comment>
<protein>
    <recommendedName>
        <fullName evidence="2">3-hydroxyisobutyryl-CoA hydrolase</fullName>
        <ecNumber evidence="2">3.1.2.4</ecNumber>
    </recommendedName>
</protein>
<dbReference type="EC" id="3.1.2.4" evidence="2"/>
<dbReference type="NCBIfam" id="NF004127">
    <property type="entry name" value="PRK05617.1"/>
    <property type="match status" value="1"/>
</dbReference>
<dbReference type="EMBL" id="CP071503">
    <property type="protein sequence ID" value="QSX34936.1"/>
    <property type="molecule type" value="Genomic_DNA"/>
</dbReference>
<evidence type="ECO:0000256" key="1">
    <source>
        <dbReference type="ARBA" id="ARBA00001709"/>
    </source>
</evidence>
<keyword evidence="6" id="KW-1185">Reference proteome</keyword>
<evidence type="ECO:0000259" key="4">
    <source>
        <dbReference type="Pfam" id="PF16113"/>
    </source>
</evidence>
<gene>
    <name evidence="5" type="ORF">JYB87_06875</name>
</gene>
<reference evidence="5 6" key="1">
    <citation type="submission" date="2021-03" db="EMBL/GenBank/DDBJ databases">
        <title>Novel species identification of genus Shewanella.</title>
        <authorList>
            <person name="Liu G."/>
            <person name="Zhang Q."/>
        </authorList>
    </citation>
    <scope>NUCLEOTIDE SEQUENCE [LARGE SCALE GENOMIC DNA]</scope>
    <source>
        <strain evidence="5 6">FJAT-51800</strain>
    </source>
</reference>
<evidence type="ECO:0000313" key="6">
    <source>
        <dbReference type="Proteomes" id="UP000662770"/>
    </source>
</evidence>
<sequence length="369" mass="40356">MESIIFSTLASSKGKQIGIATLNAEKSLNALSVTMVDALTKQLTLWQQDPQIAAVLLDAVGDKAFCAGGDVRALYHARQQNPQHFVAQVSDFFEAEYRLDYQLHTFGKPVLVWGDGIVMGGGIGLLMGASHRIVTERSRLAMPEVTIGLYPDVGGTYFLSRMQGKLGLFLGLTAYNLTAADARYVGMANHFLASSEKQRLLHALTAVAWGENHSLNKQKLHDVLDDLEISSTEHVGKSRLKANQGLIDKLMDGRIGEIVSRMQQLASSETWLERAKATMLAGSPQSWLLADAQCQLGREMSLAECFRFELGLSINCCVLGDFCEGVRALLVDKDRQPQWAYGAQTFPPDSQLQALLTSPFSGDHPLADL</sequence>
<dbReference type="Gene3D" id="3.90.226.10">
    <property type="entry name" value="2-enoyl-CoA Hydratase, Chain A, domain 1"/>
    <property type="match status" value="1"/>
</dbReference>
<dbReference type="InterPro" id="IPR045004">
    <property type="entry name" value="ECH_dom"/>
</dbReference>
<dbReference type="Proteomes" id="UP000662770">
    <property type="component" value="Chromosome"/>
</dbReference>
<proteinExistence type="predicted"/>
<keyword evidence="3" id="KW-0378">Hydrolase</keyword>
<dbReference type="InterPro" id="IPR029045">
    <property type="entry name" value="ClpP/crotonase-like_dom_sf"/>
</dbReference>
<evidence type="ECO:0000256" key="2">
    <source>
        <dbReference type="ARBA" id="ARBA00011915"/>
    </source>
</evidence>
<dbReference type="InterPro" id="IPR032259">
    <property type="entry name" value="HIBYL-CoA-H"/>
</dbReference>
<evidence type="ECO:0000313" key="5">
    <source>
        <dbReference type="EMBL" id="QSX34936.1"/>
    </source>
</evidence>
<feature type="domain" description="Enoyl-CoA hydratase/isomerase" evidence="4">
    <location>
        <begin position="17"/>
        <end position="342"/>
    </location>
</feature>
<dbReference type="PANTHER" id="PTHR43176:SF3">
    <property type="entry name" value="3-HYDROXYISOBUTYRYL-COA HYDROLASE, MITOCHONDRIAL"/>
    <property type="match status" value="1"/>
</dbReference>
<evidence type="ECO:0000256" key="3">
    <source>
        <dbReference type="ARBA" id="ARBA00022801"/>
    </source>
</evidence>
<organism evidence="5 6">
    <name type="scientific">Shewanella avicenniae</name>
    <dbReference type="NCBI Taxonomy" id="2814294"/>
    <lineage>
        <taxon>Bacteria</taxon>
        <taxon>Pseudomonadati</taxon>
        <taxon>Pseudomonadota</taxon>
        <taxon>Gammaproteobacteria</taxon>
        <taxon>Alteromonadales</taxon>
        <taxon>Shewanellaceae</taxon>
        <taxon>Shewanella</taxon>
    </lineage>
</organism>